<sequence>MFFQFYPYLNGESFIASSQVFRIVPFSIKAFKDYSFSSIHFLCQVFQFQVSIIMGLFILQNEAVRKRGAADGVAMTGMSFFKALGPARGGALCIALANLYELKEKEDIEQPSRRKLRSLVVLQT</sequence>
<evidence type="ECO:0000313" key="3">
    <source>
        <dbReference type="Proteomes" id="UP000823775"/>
    </source>
</evidence>
<evidence type="ECO:0000256" key="1">
    <source>
        <dbReference type="SAM" id="Phobius"/>
    </source>
</evidence>
<keyword evidence="1" id="KW-0812">Transmembrane</keyword>
<dbReference type="Proteomes" id="UP000823775">
    <property type="component" value="Unassembled WGS sequence"/>
</dbReference>
<feature type="transmembrane region" description="Helical" evidence="1">
    <location>
        <begin position="39"/>
        <end position="59"/>
    </location>
</feature>
<keyword evidence="1" id="KW-0472">Membrane</keyword>
<protein>
    <submittedName>
        <fullName evidence="2">Uncharacterized protein</fullName>
    </submittedName>
</protein>
<proteinExistence type="predicted"/>
<keyword evidence="3" id="KW-1185">Reference proteome</keyword>
<comment type="caution">
    <text evidence="2">The sequence shown here is derived from an EMBL/GenBank/DDBJ whole genome shotgun (WGS) entry which is preliminary data.</text>
</comment>
<reference evidence="2 3" key="1">
    <citation type="journal article" date="2021" name="BMC Genomics">
        <title>Datura genome reveals duplications of psychoactive alkaloid biosynthetic genes and high mutation rate following tissue culture.</title>
        <authorList>
            <person name="Rajewski A."/>
            <person name="Carter-House D."/>
            <person name="Stajich J."/>
            <person name="Litt A."/>
        </authorList>
    </citation>
    <scope>NUCLEOTIDE SEQUENCE [LARGE SCALE GENOMIC DNA]</scope>
    <source>
        <strain evidence="2">AR-01</strain>
    </source>
</reference>
<name>A0ABS8UPC3_DATST</name>
<organism evidence="2 3">
    <name type="scientific">Datura stramonium</name>
    <name type="common">Jimsonweed</name>
    <name type="synonym">Common thornapple</name>
    <dbReference type="NCBI Taxonomy" id="4076"/>
    <lineage>
        <taxon>Eukaryota</taxon>
        <taxon>Viridiplantae</taxon>
        <taxon>Streptophyta</taxon>
        <taxon>Embryophyta</taxon>
        <taxon>Tracheophyta</taxon>
        <taxon>Spermatophyta</taxon>
        <taxon>Magnoliopsida</taxon>
        <taxon>eudicotyledons</taxon>
        <taxon>Gunneridae</taxon>
        <taxon>Pentapetalae</taxon>
        <taxon>asterids</taxon>
        <taxon>lamiids</taxon>
        <taxon>Solanales</taxon>
        <taxon>Solanaceae</taxon>
        <taxon>Solanoideae</taxon>
        <taxon>Datureae</taxon>
        <taxon>Datura</taxon>
    </lineage>
</organism>
<evidence type="ECO:0000313" key="2">
    <source>
        <dbReference type="EMBL" id="MCD9559736.1"/>
    </source>
</evidence>
<gene>
    <name evidence="2" type="ORF">HAX54_017968</name>
</gene>
<keyword evidence="1" id="KW-1133">Transmembrane helix</keyword>
<accession>A0ABS8UPC3</accession>
<dbReference type="EMBL" id="JACEIK010002204">
    <property type="protein sequence ID" value="MCD9559736.1"/>
    <property type="molecule type" value="Genomic_DNA"/>
</dbReference>